<dbReference type="InterPro" id="IPR001466">
    <property type="entry name" value="Beta-lactam-related"/>
</dbReference>
<evidence type="ECO:0000313" key="3">
    <source>
        <dbReference type="Proteomes" id="UP000012984"/>
    </source>
</evidence>
<dbReference type="KEGG" id="mput:MPUT9231_6240"/>
<evidence type="ECO:0000313" key="2">
    <source>
        <dbReference type="EMBL" id="AGJ91017.1"/>
    </source>
</evidence>
<dbReference type="EMBL" id="CP004357">
    <property type="protein sequence ID" value="AGJ91017.1"/>
    <property type="molecule type" value="Genomic_DNA"/>
</dbReference>
<feature type="domain" description="Beta-lactamase-related" evidence="1">
    <location>
        <begin position="32"/>
        <end position="382"/>
    </location>
</feature>
<evidence type="ECO:0000259" key="1">
    <source>
        <dbReference type="Pfam" id="PF00144"/>
    </source>
</evidence>
<dbReference type="MEROPS" id="S12.950"/>
<accession>M9WCZ3</accession>
<dbReference type="PANTHER" id="PTHR43283">
    <property type="entry name" value="BETA-LACTAMASE-RELATED"/>
    <property type="match status" value="1"/>
</dbReference>
<dbReference type="HOGENOM" id="CLU_020027_11_2_14"/>
<dbReference type="AlphaFoldDB" id="M9WCZ3"/>
<sequence>MFLFSWVNLNCYKILKNDTQGESCMDFNKVEETINSFLQRNLFKGAVVRINKDKQTIYSKTFGYNDQNNQIPLKGNEIFRAYSMTKPLTAFAVLLLVDKKLISLDDDISKYIKSFKNKNITVWNLLTMTSGLTYSGNKTQTQIQTKEVLDRWMKERMDLETFCDELSKVDLLFEPKKGWYYGLSLDVACQIIEVVTNKKYRDFVKEEIFDKLEMFDSDFYLFDQARQANVFKWSLVDDQAKLEQLTNFNFLLQDVYKLPNCPMGGAGLFTTAADYIKFLDALLDGKYQQTEIISSQLLEQMRSDQLSKHNLKQFFKWNLNSDYSYGFGVRVRTKNNLYPLTEVGEFGWDGLLGSSGLVDPKNRITMTIMLSSFPGHNSVVESEFFDALYQDLRKNNLA</sequence>
<dbReference type="InterPro" id="IPR050789">
    <property type="entry name" value="Diverse_Enzym_Activities"/>
</dbReference>
<reference evidence="2 3" key="1">
    <citation type="journal article" date="2013" name="Genome Announc.">
        <title>Complete Genome Sequence of Mycoplasma putrefaciens Strain 9231, One of the Agents of Contagious Agalactia in Goats.</title>
        <authorList>
            <person name="Dupuy V."/>
            <person name="Sirand-Pugnet P."/>
            <person name="Baranowski E."/>
            <person name="Barre A."/>
            <person name="Breton M."/>
            <person name="Couture C."/>
            <person name="Dordet-Frisoni E."/>
            <person name="Gaurivaud P."/>
            <person name="Jacob D."/>
            <person name="Lemaitre C."/>
            <person name="Manso-Silvan L."/>
            <person name="Nikolski M."/>
            <person name="Nouvel L.X."/>
            <person name="Poumarat F."/>
            <person name="Tardy F."/>
            <person name="Thebault P."/>
            <person name="Theil S."/>
            <person name="Citti C."/>
            <person name="Blanchard A."/>
            <person name="Thiaucourt F."/>
        </authorList>
    </citation>
    <scope>NUCLEOTIDE SEQUENCE [LARGE SCALE GENOMIC DNA]</scope>
    <source>
        <strain evidence="2">Mput9231</strain>
    </source>
</reference>
<protein>
    <recommendedName>
        <fullName evidence="1">Beta-lactamase-related domain-containing protein</fullName>
    </recommendedName>
</protein>
<gene>
    <name evidence="2" type="ORF">MPUT9231_6240</name>
</gene>
<organism evidence="2 3">
    <name type="scientific">Mycoplasma putrefaciens Mput9231</name>
    <dbReference type="NCBI Taxonomy" id="1292033"/>
    <lineage>
        <taxon>Bacteria</taxon>
        <taxon>Bacillati</taxon>
        <taxon>Mycoplasmatota</taxon>
        <taxon>Mollicutes</taxon>
        <taxon>Mycoplasmataceae</taxon>
        <taxon>Mycoplasma</taxon>
    </lineage>
</organism>
<dbReference type="SUPFAM" id="SSF56601">
    <property type="entry name" value="beta-lactamase/transpeptidase-like"/>
    <property type="match status" value="1"/>
</dbReference>
<dbReference type="PATRIC" id="fig|1292033.3.peg.610"/>
<dbReference type="eggNOG" id="COG1680">
    <property type="taxonomic scope" value="Bacteria"/>
</dbReference>
<dbReference type="Gene3D" id="3.40.710.10">
    <property type="entry name" value="DD-peptidase/beta-lactamase superfamily"/>
    <property type="match status" value="1"/>
</dbReference>
<dbReference type="InterPro" id="IPR012338">
    <property type="entry name" value="Beta-lactam/transpept-like"/>
</dbReference>
<dbReference type="PANTHER" id="PTHR43283:SF3">
    <property type="entry name" value="BETA-LACTAMASE FAMILY PROTEIN (AFU_ORTHOLOGUE AFUA_5G07500)"/>
    <property type="match status" value="1"/>
</dbReference>
<dbReference type="Pfam" id="PF00144">
    <property type="entry name" value="Beta-lactamase"/>
    <property type="match status" value="1"/>
</dbReference>
<proteinExistence type="predicted"/>
<dbReference type="Proteomes" id="UP000012984">
    <property type="component" value="Chromosome"/>
</dbReference>
<name>M9WCZ3_9MOLU</name>
<keyword evidence="3" id="KW-1185">Reference proteome</keyword>